<name>A0A1E4RHV2_9ASCO</name>
<evidence type="ECO:0000313" key="2">
    <source>
        <dbReference type="Proteomes" id="UP000095085"/>
    </source>
</evidence>
<dbReference type="AlphaFoldDB" id="A0A1E4RHV2"/>
<dbReference type="Proteomes" id="UP000095085">
    <property type="component" value="Unassembled WGS sequence"/>
</dbReference>
<dbReference type="RefSeq" id="XP_020075897.1">
    <property type="nucleotide sequence ID" value="XM_020221241.1"/>
</dbReference>
<protein>
    <submittedName>
        <fullName evidence="1">Uncharacterized protein</fullName>
    </submittedName>
</protein>
<gene>
    <name evidence="1" type="ORF">HYPBUDRAFT_152880</name>
</gene>
<organism evidence="1 2">
    <name type="scientific">Hyphopichia burtonii NRRL Y-1933</name>
    <dbReference type="NCBI Taxonomy" id="984485"/>
    <lineage>
        <taxon>Eukaryota</taxon>
        <taxon>Fungi</taxon>
        <taxon>Dikarya</taxon>
        <taxon>Ascomycota</taxon>
        <taxon>Saccharomycotina</taxon>
        <taxon>Pichiomycetes</taxon>
        <taxon>Debaryomycetaceae</taxon>
        <taxon>Hyphopichia</taxon>
    </lineage>
</organism>
<dbReference type="EMBL" id="KV454541">
    <property type="protein sequence ID" value="ODV66830.1"/>
    <property type="molecule type" value="Genomic_DNA"/>
</dbReference>
<reference evidence="2" key="1">
    <citation type="submission" date="2016-05" db="EMBL/GenBank/DDBJ databases">
        <title>Comparative genomics of biotechnologically important yeasts.</title>
        <authorList>
            <consortium name="DOE Joint Genome Institute"/>
            <person name="Riley R."/>
            <person name="Haridas S."/>
            <person name="Wolfe K.H."/>
            <person name="Lopes M.R."/>
            <person name="Hittinger C.T."/>
            <person name="Goker M."/>
            <person name="Salamov A."/>
            <person name="Wisecaver J."/>
            <person name="Long T.M."/>
            <person name="Aerts A.L."/>
            <person name="Barry K."/>
            <person name="Choi C."/>
            <person name="Clum A."/>
            <person name="Coughlan A.Y."/>
            <person name="Deshpande S."/>
            <person name="Douglass A.P."/>
            <person name="Hanson S.J."/>
            <person name="Klenk H.-P."/>
            <person name="Labutti K."/>
            <person name="Lapidus A."/>
            <person name="Lindquist E."/>
            <person name="Lipzen A."/>
            <person name="Meier-Kolthoff J.P."/>
            <person name="Ohm R.A."/>
            <person name="Otillar R.P."/>
            <person name="Pangilinan J."/>
            <person name="Peng Y."/>
            <person name="Rokas A."/>
            <person name="Rosa C.A."/>
            <person name="Scheuner C."/>
            <person name="Sibirny A.A."/>
            <person name="Slot J.C."/>
            <person name="Stielow J.B."/>
            <person name="Sun H."/>
            <person name="Kurtzman C.P."/>
            <person name="Blackwell M."/>
            <person name="Grigoriev I.V."/>
            <person name="Jeffries T.W."/>
        </authorList>
    </citation>
    <scope>NUCLEOTIDE SEQUENCE [LARGE SCALE GENOMIC DNA]</scope>
    <source>
        <strain evidence="2">NRRL Y-1933</strain>
    </source>
</reference>
<evidence type="ECO:0000313" key="1">
    <source>
        <dbReference type="EMBL" id="ODV66830.1"/>
    </source>
</evidence>
<accession>A0A1E4RHV2</accession>
<proteinExistence type="predicted"/>
<dbReference type="GeneID" id="30995790"/>
<sequence length="87" mass="9388">MVMVRMVNLYLYADATLSEIPFRGLAYRTGDGPTSSSQETSEEANFGLVSVGGIRGSGATAEASKTIMPTLSTFTTRVFHLGYLQFL</sequence>
<keyword evidence="2" id="KW-1185">Reference proteome</keyword>